<evidence type="ECO:0000313" key="1">
    <source>
        <dbReference type="EMBL" id="CEK79522.1"/>
    </source>
</evidence>
<feature type="non-terminal residue" evidence="1">
    <location>
        <position position="1"/>
    </location>
</feature>
<dbReference type="EMBL" id="HACG01032657">
    <property type="protein sequence ID" value="CEK79522.1"/>
    <property type="molecule type" value="Transcribed_RNA"/>
</dbReference>
<name>A0A0B7AFX4_9EUPU</name>
<protein>
    <submittedName>
        <fullName evidence="1">Uncharacterized protein</fullName>
    </submittedName>
</protein>
<organism evidence="1">
    <name type="scientific">Arion vulgaris</name>
    <dbReference type="NCBI Taxonomy" id="1028688"/>
    <lineage>
        <taxon>Eukaryota</taxon>
        <taxon>Metazoa</taxon>
        <taxon>Spiralia</taxon>
        <taxon>Lophotrochozoa</taxon>
        <taxon>Mollusca</taxon>
        <taxon>Gastropoda</taxon>
        <taxon>Heterobranchia</taxon>
        <taxon>Euthyneura</taxon>
        <taxon>Panpulmonata</taxon>
        <taxon>Eupulmonata</taxon>
        <taxon>Stylommatophora</taxon>
        <taxon>Helicina</taxon>
        <taxon>Arionoidea</taxon>
        <taxon>Arionidae</taxon>
        <taxon>Arion</taxon>
    </lineage>
</organism>
<accession>A0A0B7AFX4</accession>
<dbReference type="AlphaFoldDB" id="A0A0B7AFX4"/>
<sequence length="55" mass="6017">IDFIAQGLIPYSSVRLRRNGTQPAKSIAHRTNSVPPATILGLSGKYALVNRVVWI</sequence>
<gene>
    <name evidence="1" type="primary">ORF115905</name>
</gene>
<proteinExistence type="predicted"/>
<reference evidence="1" key="1">
    <citation type="submission" date="2014-12" db="EMBL/GenBank/DDBJ databases">
        <title>Insight into the proteome of Arion vulgaris.</title>
        <authorList>
            <person name="Aradska J."/>
            <person name="Bulat T."/>
            <person name="Smidak R."/>
            <person name="Sarate P."/>
            <person name="Gangsoo J."/>
            <person name="Sialana F."/>
            <person name="Bilban M."/>
            <person name="Lubec G."/>
        </authorList>
    </citation>
    <scope>NUCLEOTIDE SEQUENCE</scope>
    <source>
        <tissue evidence="1">Skin</tissue>
    </source>
</reference>